<gene>
    <name evidence="1" type="ORF">H7U12_06310</name>
</gene>
<dbReference type="RefSeq" id="WP_186634671.1">
    <property type="nucleotide sequence ID" value="NZ_JACOAF010000018.1"/>
</dbReference>
<accession>A0ABR6VRS3</accession>
<organism evidence="1 2">
    <name type="scientific">Rufibacter sediminis</name>
    <dbReference type="NCBI Taxonomy" id="2762756"/>
    <lineage>
        <taxon>Bacteria</taxon>
        <taxon>Pseudomonadati</taxon>
        <taxon>Bacteroidota</taxon>
        <taxon>Cytophagia</taxon>
        <taxon>Cytophagales</taxon>
        <taxon>Hymenobacteraceae</taxon>
        <taxon>Rufibacter</taxon>
    </lineage>
</organism>
<evidence type="ECO:0000313" key="1">
    <source>
        <dbReference type="EMBL" id="MBC3539286.1"/>
    </source>
</evidence>
<keyword evidence="2" id="KW-1185">Reference proteome</keyword>
<sequence length="55" mass="6178">MGIKRLSFQAAPPAHGYPERKAYKEEVSRFPLWAFFLKNGRKTGSIFPLVPAAEA</sequence>
<comment type="caution">
    <text evidence="1">The sequence shown here is derived from an EMBL/GenBank/DDBJ whole genome shotgun (WGS) entry which is preliminary data.</text>
</comment>
<proteinExistence type="predicted"/>
<protein>
    <submittedName>
        <fullName evidence="1">Uncharacterized protein</fullName>
    </submittedName>
</protein>
<dbReference type="Proteomes" id="UP000659698">
    <property type="component" value="Unassembled WGS sequence"/>
</dbReference>
<name>A0ABR6VRS3_9BACT</name>
<evidence type="ECO:0000313" key="2">
    <source>
        <dbReference type="Proteomes" id="UP000659698"/>
    </source>
</evidence>
<reference evidence="1 2" key="1">
    <citation type="journal article" date="2019" name="Int. J. Syst. Evol. Microbiol.">
        <title>Rufibacter sediminis sp. nov., isolated from freshwater lake sediment.</title>
        <authorList>
            <person name="Qu J.H."/>
            <person name="Zhang L.J."/>
            <person name="Fu Y.H."/>
            <person name="Li H.F."/>
        </authorList>
    </citation>
    <scope>NUCLEOTIDE SEQUENCE [LARGE SCALE GENOMIC DNA]</scope>
    <source>
        <strain evidence="1 2">H-1</strain>
    </source>
</reference>
<dbReference type="EMBL" id="JACOAF010000018">
    <property type="protein sequence ID" value="MBC3539286.1"/>
    <property type="molecule type" value="Genomic_DNA"/>
</dbReference>